<dbReference type="STRING" id="1094466.KQS_11650"/>
<dbReference type="AlphaFoldDB" id="H8XQ28"/>
<sequence length="50" mass="5538">MEDLLYIAAIVLVILWAIGFFVYSTTALIHVLLVLAVIAIVLRVIKGKKI</sequence>
<dbReference type="Pfam" id="PF18919">
    <property type="entry name" value="DUF5670"/>
    <property type="match status" value="1"/>
</dbReference>
<evidence type="ECO:0000256" key="1">
    <source>
        <dbReference type="SAM" id="Phobius"/>
    </source>
</evidence>
<dbReference type="RefSeq" id="WP_014389362.1">
    <property type="nucleotide sequence ID" value="NC_017025.1"/>
</dbReference>
<keyword evidence="1" id="KW-0812">Transmembrane</keyword>
<feature type="transmembrane region" description="Helical" evidence="1">
    <location>
        <begin position="5"/>
        <end position="22"/>
    </location>
</feature>
<organism evidence="2 3">
    <name type="scientific">Flavobacterium indicum (strain DSM 17447 / CIP 109464 / GPTSA100-9)</name>
    <dbReference type="NCBI Taxonomy" id="1094466"/>
    <lineage>
        <taxon>Bacteria</taxon>
        <taxon>Pseudomonadati</taxon>
        <taxon>Bacteroidota</taxon>
        <taxon>Flavobacteriia</taxon>
        <taxon>Flavobacteriales</taxon>
        <taxon>Flavobacteriaceae</taxon>
        <taxon>Flavobacterium</taxon>
    </lineage>
</organism>
<dbReference type="EMBL" id="HE774682">
    <property type="protein sequence ID" value="CCG54244.1"/>
    <property type="molecule type" value="Genomic_DNA"/>
</dbReference>
<feature type="transmembrane region" description="Helical" evidence="1">
    <location>
        <begin position="28"/>
        <end position="45"/>
    </location>
</feature>
<evidence type="ECO:0008006" key="4">
    <source>
        <dbReference type="Google" id="ProtNLM"/>
    </source>
</evidence>
<keyword evidence="3" id="KW-1185">Reference proteome</keyword>
<dbReference type="NCBIfam" id="NF033488">
    <property type="entry name" value="lmo0937_fam_TM"/>
    <property type="match status" value="1"/>
</dbReference>
<dbReference type="PATRIC" id="fig|1094466.5.peg.2281"/>
<reference evidence="2 3" key="1">
    <citation type="journal article" date="2012" name="J. Bacteriol.">
        <title>Complete Genome Sequence of Flavobacterium indicum GPSTA100-9T, Isolated from Warm Spring Water.</title>
        <authorList>
            <person name="Barbier P."/>
            <person name="Houel A."/>
            <person name="Loux V."/>
            <person name="Poulain J."/>
            <person name="Bernardet J.F."/>
            <person name="Touchon M."/>
            <person name="Duchaud E."/>
        </authorList>
    </citation>
    <scope>NUCLEOTIDE SEQUENCE [LARGE SCALE GENOMIC DNA]</scope>
    <source>
        <strain evidence="3">DSM 17447 / CIP 109464 / GPTSA100-9</strain>
    </source>
</reference>
<dbReference type="KEGG" id="fin:KQS_11650"/>
<name>H8XQ28_FLAIG</name>
<accession>H8XQ28</accession>
<dbReference type="HOGENOM" id="CLU_199613_3_0_10"/>
<keyword evidence="1" id="KW-1133">Transmembrane helix</keyword>
<evidence type="ECO:0000313" key="2">
    <source>
        <dbReference type="EMBL" id="CCG54244.1"/>
    </source>
</evidence>
<dbReference type="InterPro" id="IPR043727">
    <property type="entry name" value="Lmo0937-like"/>
</dbReference>
<gene>
    <name evidence="2" type="ordered locus">KQS_11650</name>
</gene>
<keyword evidence="1" id="KW-0472">Membrane</keyword>
<evidence type="ECO:0000313" key="3">
    <source>
        <dbReference type="Proteomes" id="UP000007599"/>
    </source>
</evidence>
<reference evidence="3" key="2">
    <citation type="submission" date="2012-03" db="EMBL/GenBank/DDBJ databases">
        <title>Complete genome sequence of Flavobacterium indicum GPTSA100-9T, isolated from warm spring water.</title>
        <authorList>
            <person name="Barbier P."/>
            <person name="Houel A."/>
            <person name="Loux V."/>
            <person name="Poulain J."/>
            <person name="Bernardet J.-F."/>
            <person name="Touchon M."/>
            <person name="Duchaud E."/>
        </authorList>
    </citation>
    <scope>NUCLEOTIDE SEQUENCE [LARGE SCALE GENOMIC DNA]</scope>
    <source>
        <strain evidence="3">DSM 17447 / CIP 109464 / GPTSA100-9</strain>
    </source>
</reference>
<dbReference type="Proteomes" id="UP000007599">
    <property type="component" value="Chromosome I"/>
</dbReference>
<proteinExistence type="predicted"/>
<protein>
    <recommendedName>
        <fullName evidence="4">Lmo0937 family membrane protein</fullName>
    </recommendedName>
</protein>
<dbReference type="eggNOG" id="ENOG50339RM">
    <property type="taxonomic scope" value="Bacteria"/>
</dbReference>